<proteinExistence type="predicted"/>
<evidence type="ECO:0000256" key="6">
    <source>
        <dbReference type="ARBA" id="ARBA00022723"/>
    </source>
</evidence>
<accession>J3L4J0</accession>
<evidence type="ECO:0000256" key="5">
    <source>
        <dbReference type="ARBA" id="ARBA00022691"/>
    </source>
</evidence>
<evidence type="ECO:0000256" key="1">
    <source>
        <dbReference type="ARBA" id="ARBA00004286"/>
    </source>
</evidence>
<evidence type="ECO:0000256" key="2">
    <source>
        <dbReference type="ARBA" id="ARBA00022454"/>
    </source>
</evidence>
<dbReference type="PANTHER" id="PTHR46223:SF3">
    <property type="entry name" value="HISTONE-LYSINE N-METHYLTRANSFERASE SET-23"/>
    <property type="match status" value="1"/>
</dbReference>
<dbReference type="GO" id="GO:0005694">
    <property type="term" value="C:chromosome"/>
    <property type="evidence" value="ECO:0007669"/>
    <property type="project" value="UniProtKB-SubCell"/>
</dbReference>
<feature type="domain" description="SET" evidence="8">
    <location>
        <begin position="30"/>
        <end position="162"/>
    </location>
</feature>
<keyword evidence="6" id="KW-0479">Metal-binding</keyword>
<keyword evidence="5" id="KW-0949">S-adenosyl-L-methionine</keyword>
<evidence type="ECO:0000256" key="4">
    <source>
        <dbReference type="ARBA" id="ARBA00022679"/>
    </source>
</evidence>
<dbReference type="PROSITE" id="PS50280">
    <property type="entry name" value="SET"/>
    <property type="match status" value="1"/>
</dbReference>
<organism evidence="10">
    <name type="scientific">Oryza brachyantha</name>
    <name type="common">malo sina</name>
    <dbReference type="NCBI Taxonomy" id="4533"/>
    <lineage>
        <taxon>Eukaryota</taxon>
        <taxon>Viridiplantae</taxon>
        <taxon>Streptophyta</taxon>
        <taxon>Embryophyta</taxon>
        <taxon>Tracheophyta</taxon>
        <taxon>Spermatophyta</taxon>
        <taxon>Magnoliopsida</taxon>
        <taxon>Liliopsida</taxon>
        <taxon>Poales</taxon>
        <taxon>Poaceae</taxon>
        <taxon>BOP clade</taxon>
        <taxon>Oryzoideae</taxon>
        <taxon>Oryzeae</taxon>
        <taxon>Oryzinae</taxon>
        <taxon>Oryza</taxon>
    </lineage>
</organism>
<dbReference type="STRING" id="4533.J3L4J0"/>
<dbReference type="eggNOG" id="KOG1082">
    <property type="taxonomic scope" value="Eukaryota"/>
</dbReference>
<keyword evidence="11" id="KW-1185">Reference proteome</keyword>
<dbReference type="SUPFAM" id="SSF82199">
    <property type="entry name" value="SET domain"/>
    <property type="match status" value="1"/>
</dbReference>
<dbReference type="PANTHER" id="PTHR46223">
    <property type="entry name" value="HISTONE-LYSINE N-METHYLTRANSFERASE SUV39H"/>
    <property type="match status" value="1"/>
</dbReference>
<sequence>MGMGSLRECGEGCPCGPSCGNRRTQRGITVRLRVMRHRKKGWGLHAAEVLRHGRFVCEYAGELLTTEEARKRQRLYDELASVGKLSPALIVIREHLPSGKACLRVNIDATKVGNAARFINHSCDGGNLHPVLVRSSGSLLPRLCFFAARDINEGEELTFSYGDARVRPKGLPCFCGSLCCSGVLPSEET</sequence>
<dbReference type="InterPro" id="IPR046341">
    <property type="entry name" value="SET_dom_sf"/>
</dbReference>
<evidence type="ECO:0008006" key="12">
    <source>
        <dbReference type="Google" id="ProtNLM"/>
    </source>
</evidence>
<keyword evidence="7" id="KW-0862">Zinc</keyword>
<dbReference type="AlphaFoldDB" id="J3L4J0"/>
<dbReference type="InterPro" id="IPR003616">
    <property type="entry name" value="Post-SET_dom"/>
</dbReference>
<dbReference type="HOGENOM" id="CLU_020840_3_5_1"/>
<keyword evidence="4" id="KW-0808">Transferase</keyword>
<reference evidence="10" key="2">
    <citation type="submission" date="2013-04" db="UniProtKB">
        <authorList>
            <consortium name="EnsemblPlants"/>
        </authorList>
    </citation>
    <scope>IDENTIFICATION</scope>
</reference>
<dbReference type="InterPro" id="IPR050973">
    <property type="entry name" value="H3K9_Histone-Lys_N-MTase"/>
</dbReference>
<comment type="subcellular location">
    <subcellularLocation>
        <location evidence="1">Chromosome</location>
    </subcellularLocation>
</comment>
<name>J3L4J0_ORYBR</name>
<dbReference type="GO" id="GO:0032259">
    <property type="term" value="P:methylation"/>
    <property type="evidence" value="ECO:0007669"/>
    <property type="project" value="UniProtKB-KW"/>
</dbReference>
<dbReference type="InterPro" id="IPR001214">
    <property type="entry name" value="SET_dom"/>
</dbReference>
<reference evidence="10" key="1">
    <citation type="journal article" date="2013" name="Nat. Commun.">
        <title>Whole-genome sequencing of Oryza brachyantha reveals mechanisms underlying Oryza genome evolution.</title>
        <authorList>
            <person name="Chen J."/>
            <person name="Huang Q."/>
            <person name="Gao D."/>
            <person name="Wang J."/>
            <person name="Lang Y."/>
            <person name="Liu T."/>
            <person name="Li B."/>
            <person name="Bai Z."/>
            <person name="Luis Goicoechea J."/>
            <person name="Liang C."/>
            <person name="Chen C."/>
            <person name="Zhang W."/>
            <person name="Sun S."/>
            <person name="Liao Y."/>
            <person name="Zhang X."/>
            <person name="Yang L."/>
            <person name="Song C."/>
            <person name="Wang M."/>
            <person name="Shi J."/>
            <person name="Liu G."/>
            <person name="Liu J."/>
            <person name="Zhou H."/>
            <person name="Zhou W."/>
            <person name="Yu Q."/>
            <person name="An N."/>
            <person name="Chen Y."/>
            <person name="Cai Q."/>
            <person name="Wang B."/>
            <person name="Liu B."/>
            <person name="Min J."/>
            <person name="Huang Y."/>
            <person name="Wu H."/>
            <person name="Li Z."/>
            <person name="Zhang Y."/>
            <person name="Yin Y."/>
            <person name="Song W."/>
            <person name="Jiang J."/>
            <person name="Jackson S.A."/>
            <person name="Wing R.A."/>
            <person name="Wang J."/>
            <person name="Chen M."/>
        </authorList>
    </citation>
    <scope>NUCLEOTIDE SEQUENCE [LARGE SCALE GENOMIC DNA]</scope>
    <source>
        <strain evidence="10">cv. IRGC 101232</strain>
    </source>
</reference>
<dbReference type="GO" id="GO:0046872">
    <property type="term" value="F:metal ion binding"/>
    <property type="evidence" value="ECO:0007669"/>
    <property type="project" value="UniProtKB-KW"/>
</dbReference>
<evidence type="ECO:0000259" key="8">
    <source>
        <dbReference type="PROSITE" id="PS50280"/>
    </source>
</evidence>
<feature type="domain" description="Post-SET" evidence="9">
    <location>
        <begin position="169"/>
        <end position="185"/>
    </location>
</feature>
<keyword evidence="3" id="KW-0489">Methyltransferase</keyword>
<protein>
    <recommendedName>
        <fullName evidence="12">SET domain-containing protein</fullName>
    </recommendedName>
</protein>
<keyword evidence="2" id="KW-0158">Chromosome</keyword>
<dbReference type="Pfam" id="PF00856">
    <property type="entry name" value="SET"/>
    <property type="match status" value="1"/>
</dbReference>
<evidence type="ECO:0000256" key="3">
    <source>
        <dbReference type="ARBA" id="ARBA00022603"/>
    </source>
</evidence>
<evidence type="ECO:0000313" key="10">
    <source>
        <dbReference type="EnsemblPlants" id="OB01G41460.1"/>
    </source>
</evidence>
<dbReference type="Gene3D" id="2.170.270.10">
    <property type="entry name" value="SET domain"/>
    <property type="match status" value="1"/>
</dbReference>
<dbReference type="SMART" id="SM00317">
    <property type="entry name" value="SET"/>
    <property type="match status" value="1"/>
</dbReference>
<dbReference type="Gramene" id="OB01G41460.1">
    <property type="protein sequence ID" value="OB01G41460.1"/>
    <property type="gene ID" value="OB01G41460"/>
</dbReference>
<evidence type="ECO:0000256" key="7">
    <source>
        <dbReference type="ARBA" id="ARBA00022833"/>
    </source>
</evidence>
<evidence type="ECO:0000313" key="11">
    <source>
        <dbReference type="Proteomes" id="UP000006038"/>
    </source>
</evidence>
<dbReference type="EnsemblPlants" id="OB01G41460.1">
    <property type="protein sequence ID" value="OB01G41460.1"/>
    <property type="gene ID" value="OB01G41460"/>
</dbReference>
<dbReference type="Proteomes" id="UP000006038">
    <property type="component" value="Chromosome 1"/>
</dbReference>
<dbReference type="GO" id="GO:0008168">
    <property type="term" value="F:methyltransferase activity"/>
    <property type="evidence" value="ECO:0007669"/>
    <property type="project" value="UniProtKB-KW"/>
</dbReference>
<dbReference type="PROSITE" id="PS50868">
    <property type="entry name" value="POST_SET"/>
    <property type="match status" value="1"/>
</dbReference>
<dbReference type="OMA" id="DGRQCCL"/>
<evidence type="ECO:0000259" key="9">
    <source>
        <dbReference type="PROSITE" id="PS50868"/>
    </source>
</evidence>